<gene>
    <name evidence="3" type="ORF">DICVIV_11168</name>
</gene>
<keyword evidence="4" id="KW-1185">Reference proteome</keyword>
<reference evidence="3 4" key="1">
    <citation type="submission" date="2013-11" db="EMBL/GenBank/DDBJ databases">
        <title>Draft genome of the bovine lungworm Dictyocaulus viviparus.</title>
        <authorList>
            <person name="Mitreva M."/>
        </authorList>
    </citation>
    <scope>NUCLEOTIDE SEQUENCE [LARGE SCALE GENOMIC DNA]</scope>
    <source>
        <strain evidence="3 4">HannoverDv2000</strain>
    </source>
</reference>
<dbReference type="Proteomes" id="UP000053766">
    <property type="component" value="Unassembled WGS sequence"/>
</dbReference>
<dbReference type="AlphaFoldDB" id="A0A0D8XGJ7"/>
<dbReference type="InterPro" id="IPR000997">
    <property type="entry name" value="Cholinesterase"/>
</dbReference>
<protein>
    <submittedName>
        <fullName evidence="3">Uncharacterized protein</fullName>
    </submittedName>
</protein>
<organism evidence="3 4">
    <name type="scientific">Dictyocaulus viviparus</name>
    <name type="common">Bovine lungworm</name>
    <dbReference type="NCBI Taxonomy" id="29172"/>
    <lineage>
        <taxon>Eukaryota</taxon>
        <taxon>Metazoa</taxon>
        <taxon>Ecdysozoa</taxon>
        <taxon>Nematoda</taxon>
        <taxon>Chromadorea</taxon>
        <taxon>Rhabditida</taxon>
        <taxon>Rhabditina</taxon>
        <taxon>Rhabditomorpha</taxon>
        <taxon>Strongyloidea</taxon>
        <taxon>Metastrongylidae</taxon>
        <taxon>Dictyocaulus</taxon>
    </lineage>
</organism>
<reference evidence="4" key="2">
    <citation type="journal article" date="2016" name="Sci. Rep.">
        <title>Dictyocaulus viviparus genome, variome and transcriptome elucidate lungworm biology and support future intervention.</title>
        <authorList>
            <person name="McNulty S.N."/>
            <person name="Strube C."/>
            <person name="Rosa B.A."/>
            <person name="Martin J.C."/>
            <person name="Tyagi R."/>
            <person name="Choi Y.J."/>
            <person name="Wang Q."/>
            <person name="Hallsworth Pepin K."/>
            <person name="Zhang X."/>
            <person name="Ozersky P."/>
            <person name="Wilson R.K."/>
            <person name="Sternberg P.W."/>
            <person name="Gasser R.B."/>
            <person name="Mitreva M."/>
        </authorList>
    </citation>
    <scope>NUCLEOTIDE SEQUENCE [LARGE SCALE GENOMIC DNA]</scope>
    <source>
        <strain evidence="4">HannoverDv2000</strain>
    </source>
</reference>
<dbReference type="GO" id="GO:0004104">
    <property type="term" value="F:cholinesterase activity"/>
    <property type="evidence" value="ECO:0007669"/>
    <property type="project" value="InterPro"/>
</dbReference>
<comment type="similarity">
    <text evidence="1">Belongs to the type-B carboxylesterase/lipase family.</text>
</comment>
<evidence type="ECO:0000256" key="2">
    <source>
        <dbReference type="ARBA" id="ARBA00022801"/>
    </source>
</evidence>
<sequence>MYYGRNFEMALDDSWAICSSPISSLENLLNKFSCIISTYVVKTNQRTIRRSSANRWPKWMGVMHGYEIEYMFGQPTFNSSLYDQKLLS</sequence>
<dbReference type="OrthoDB" id="408631at2759"/>
<dbReference type="PRINTS" id="PR00878">
    <property type="entry name" value="CHOLNESTRASE"/>
</dbReference>
<evidence type="ECO:0000313" key="4">
    <source>
        <dbReference type="Proteomes" id="UP000053766"/>
    </source>
</evidence>
<dbReference type="Gene3D" id="3.40.50.1820">
    <property type="entry name" value="alpha/beta hydrolase"/>
    <property type="match status" value="1"/>
</dbReference>
<dbReference type="InterPro" id="IPR029058">
    <property type="entry name" value="AB_hydrolase_fold"/>
</dbReference>
<dbReference type="STRING" id="29172.A0A0D8XGJ7"/>
<proteinExistence type="inferred from homology"/>
<evidence type="ECO:0000313" key="3">
    <source>
        <dbReference type="EMBL" id="KJH42837.1"/>
    </source>
</evidence>
<dbReference type="EMBL" id="KN716619">
    <property type="protein sequence ID" value="KJH42837.1"/>
    <property type="molecule type" value="Genomic_DNA"/>
</dbReference>
<accession>A0A0D8XGJ7</accession>
<dbReference type="SUPFAM" id="SSF53474">
    <property type="entry name" value="alpha/beta-Hydrolases"/>
    <property type="match status" value="1"/>
</dbReference>
<evidence type="ECO:0000256" key="1">
    <source>
        <dbReference type="ARBA" id="ARBA00005964"/>
    </source>
</evidence>
<name>A0A0D8XGJ7_DICVI</name>
<keyword evidence="2" id="KW-0378">Hydrolase</keyword>